<accession>A0ABS8GU50</accession>
<sequence length="206" mass="23736">MNSDYKFQKLDFLPPYGPMYIPVTRDGEGYYREGFVVKFYRNNGQSWVANFEPGHSKLSKVYDLPETNFVVIIAGGIGYLMHIDHEKPNAIFGDSIDDAFQAPDHSVICIDQIGVTIIDKNAEIWTSERIFWDGYKDLKVQNDIISGLSYDPTNELTEWTAFSFNITTREITGGSFKNMVLNNPNLEMKNKDEVPAKKKPKWKFWK</sequence>
<comment type="caution">
    <text evidence="1">The sequence shown here is derived from an EMBL/GenBank/DDBJ whole genome shotgun (WGS) entry which is preliminary data.</text>
</comment>
<proteinExistence type="predicted"/>
<evidence type="ECO:0000313" key="2">
    <source>
        <dbReference type="Proteomes" id="UP001197770"/>
    </source>
</evidence>
<dbReference type="RefSeq" id="WP_228230561.1">
    <property type="nucleotide sequence ID" value="NZ_JAJGMW010000015.1"/>
</dbReference>
<name>A0ABS8GU50_9FLAO</name>
<reference evidence="1 2" key="1">
    <citation type="submission" date="2021-11" db="EMBL/GenBank/DDBJ databases">
        <title>Seasonal and diel survey of microbial diversity of the Tyrrhenian coast.</title>
        <authorList>
            <person name="Gattoni G."/>
            <person name="Corral P."/>
        </authorList>
    </citation>
    <scope>NUCLEOTIDE SEQUENCE [LARGE SCALE GENOMIC DNA]</scope>
    <source>
        <strain evidence="1 2">Mr9</strain>
    </source>
</reference>
<dbReference type="Proteomes" id="UP001197770">
    <property type="component" value="Unassembled WGS sequence"/>
</dbReference>
<gene>
    <name evidence="1" type="ORF">LLW17_12160</name>
</gene>
<evidence type="ECO:0000313" key="1">
    <source>
        <dbReference type="EMBL" id="MCC4213477.1"/>
    </source>
</evidence>
<protein>
    <submittedName>
        <fullName evidence="1">Uncharacterized protein</fullName>
    </submittedName>
</protein>
<keyword evidence="2" id="KW-1185">Reference proteome</keyword>
<dbReference type="EMBL" id="JAJGMW010000015">
    <property type="protein sequence ID" value="MCC4213477.1"/>
    <property type="molecule type" value="Genomic_DNA"/>
</dbReference>
<organism evidence="1 2">
    <name type="scientific">Leeuwenhoekiella parthenopeia</name>
    <dbReference type="NCBI Taxonomy" id="2890320"/>
    <lineage>
        <taxon>Bacteria</taxon>
        <taxon>Pseudomonadati</taxon>
        <taxon>Bacteroidota</taxon>
        <taxon>Flavobacteriia</taxon>
        <taxon>Flavobacteriales</taxon>
        <taxon>Flavobacteriaceae</taxon>
        <taxon>Leeuwenhoekiella</taxon>
    </lineage>
</organism>